<proteinExistence type="predicted"/>
<name>A0A9E2P0T4_9BACT</name>
<comment type="caution">
    <text evidence="5">The sequence shown here is derived from an EMBL/GenBank/DDBJ whole genome shotgun (WGS) entry which is preliminary data.</text>
</comment>
<dbReference type="AlphaFoldDB" id="A0A9E2P0T4"/>
<accession>A0A9E2P0T4</accession>
<feature type="domain" description="HTH gntR-type" evidence="4">
    <location>
        <begin position="11"/>
        <end position="79"/>
    </location>
</feature>
<evidence type="ECO:0000313" key="6">
    <source>
        <dbReference type="Proteomes" id="UP000823865"/>
    </source>
</evidence>
<dbReference type="InterPro" id="IPR028082">
    <property type="entry name" value="Peripla_BP_I"/>
</dbReference>
<keyword evidence="1" id="KW-0805">Transcription regulation</keyword>
<dbReference type="Gene3D" id="1.10.10.10">
    <property type="entry name" value="Winged helix-like DNA-binding domain superfamily/Winged helix DNA-binding domain"/>
    <property type="match status" value="1"/>
</dbReference>
<dbReference type="PROSITE" id="PS50949">
    <property type="entry name" value="HTH_GNTR"/>
    <property type="match status" value="1"/>
</dbReference>
<dbReference type="InterPro" id="IPR000524">
    <property type="entry name" value="Tscrpt_reg_HTH_GntR"/>
</dbReference>
<evidence type="ECO:0000256" key="1">
    <source>
        <dbReference type="ARBA" id="ARBA00023015"/>
    </source>
</evidence>
<dbReference type="GO" id="GO:0003700">
    <property type="term" value="F:DNA-binding transcription factor activity"/>
    <property type="evidence" value="ECO:0007669"/>
    <property type="project" value="InterPro"/>
</dbReference>
<evidence type="ECO:0000313" key="5">
    <source>
        <dbReference type="EMBL" id="MBU3852877.1"/>
    </source>
</evidence>
<sequence>MSEKVNFGLHSTKIKQLSDIISQDIMLGKYKTDTSLPSINHLSKTYNVSRDTVFKAFLELREKGLIDSTPGKGYYVINRQKNILLLLDEYSAFKNTLYISFIKKLSQSYKVDLWFHQYNERIFNTIMKDAIGRYNYYVVMNFDNERFSPILNRISPSRLLLLDFGKFDKKNYSYICQNFDDAFYDALSKLSDRLKKYRKIVFLLPDSSKHPKSSIDSFKNFCYDNDIISEVVHDEEIGKIERDVVYIVIKQTDVVDIIKQSRMLNMVCGKDFGLIAYNETPAYEVIDVGITSLSVDWKSMGIKAAKFIMDGESVQEFLPTHVHIRNSV</sequence>
<dbReference type="SUPFAM" id="SSF53822">
    <property type="entry name" value="Periplasmic binding protein-like I"/>
    <property type="match status" value="1"/>
</dbReference>
<protein>
    <submittedName>
        <fullName evidence="5">GntR family transcriptional regulator</fullName>
    </submittedName>
</protein>
<dbReference type="Gene3D" id="3.40.50.2300">
    <property type="match status" value="2"/>
</dbReference>
<dbReference type="PRINTS" id="PR00035">
    <property type="entry name" value="HTHGNTR"/>
</dbReference>
<dbReference type="InterPro" id="IPR036390">
    <property type="entry name" value="WH_DNA-bd_sf"/>
</dbReference>
<evidence type="ECO:0000256" key="2">
    <source>
        <dbReference type="ARBA" id="ARBA00023125"/>
    </source>
</evidence>
<organism evidence="5 6">
    <name type="scientific">Candidatus Paraprevotella stercoravium</name>
    <dbReference type="NCBI Taxonomy" id="2838725"/>
    <lineage>
        <taxon>Bacteria</taxon>
        <taxon>Pseudomonadati</taxon>
        <taxon>Bacteroidota</taxon>
        <taxon>Bacteroidia</taxon>
        <taxon>Bacteroidales</taxon>
        <taxon>Prevotellaceae</taxon>
        <taxon>Paraprevotella</taxon>
    </lineage>
</organism>
<dbReference type="SMART" id="SM00345">
    <property type="entry name" value="HTH_GNTR"/>
    <property type="match status" value="1"/>
</dbReference>
<dbReference type="Pfam" id="PF00392">
    <property type="entry name" value="GntR"/>
    <property type="match status" value="1"/>
</dbReference>
<evidence type="ECO:0000256" key="3">
    <source>
        <dbReference type="ARBA" id="ARBA00023163"/>
    </source>
</evidence>
<gene>
    <name evidence="5" type="ORF">H9789_03450</name>
</gene>
<evidence type="ECO:0000259" key="4">
    <source>
        <dbReference type="PROSITE" id="PS50949"/>
    </source>
</evidence>
<keyword evidence="2" id="KW-0238">DNA-binding</keyword>
<reference evidence="5" key="2">
    <citation type="submission" date="2021-04" db="EMBL/GenBank/DDBJ databases">
        <authorList>
            <person name="Gilroy R."/>
        </authorList>
    </citation>
    <scope>NUCLEOTIDE SEQUENCE</scope>
    <source>
        <strain evidence="5">G3-2149</strain>
    </source>
</reference>
<dbReference type="EMBL" id="JAHLFU010000063">
    <property type="protein sequence ID" value="MBU3852877.1"/>
    <property type="molecule type" value="Genomic_DNA"/>
</dbReference>
<dbReference type="GO" id="GO:0003677">
    <property type="term" value="F:DNA binding"/>
    <property type="evidence" value="ECO:0007669"/>
    <property type="project" value="UniProtKB-KW"/>
</dbReference>
<dbReference type="SUPFAM" id="SSF46785">
    <property type="entry name" value="Winged helix' DNA-binding domain"/>
    <property type="match status" value="1"/>
</dbReference>
<dbReference type="InterPro" id="IPR036388">
    <property type="entry name" value="WH-like_DNA-bd_sf"/>
</dbReference>
<dbReference type="PANTHER" id="PTHR38445:SF10">
    <property type="entry name" value="GNTR-FAMILY TRANSCRIPTIONAL REGULATOR"/>
    <property type="match status" value="1"/>
</dbReference>
<dbReference type="Proteomes" id="UP000823865">
    <property type="component" value="Unassembled WGS sequence"/>
</dbReference>
<dbReference type="CDD" id="cd07377">
    <property type="entry name" value="WHTH_GntR"/>
    <property type="match status" value="1"/>
</dbReference>
<dbReference type="PANTHER" id="PTHR38445">
    <property type="entry name" value="HTH-TYPE TRANSCRIPTIONAL REPRESSOR YTRA"/>
    <property type="match status" value="1"/>
</dbReference>
<keyword evidence="3" id="KW-0804">Transcription</keyword>
<reference evidence="5" key="1">
    <citation type="journal article" date="2021" name="PeerJ">
        <title>Extensive microbial diversity within the chicken gut microbiome revealed by metagenomics and culture.</title>
        <authorList>
            <person name="Gilroy R."/>
            <person name="Ravi A."/>
            <person name="Getino M."/>
            <person name="Pursley I."/>
            <person name="Horton D.L."/>
            <person name="Alikhan N.F."/>
            <person name="Baker D."/>
            <person name="Gharbi K."/>
            <person name="Hall N."/>
            <person name="Watson M."/>
            <person name="Adriaenssens E.M."/>
            <person name="Foster-Nyarko E."/>
            <person name="Jarju S."/>
            <person name="Secka A."/>
            <person name="Antonio M."/>
            <person name="Oren A."/>
            <person name="Chaudhuri R.R."/>
            <person name="La Ragione R."/>
            <person name="Hildebrand F."/>
            <person name="Pallen M.J."/>
        </authorList>
    </citation>
    <scope>NUCLEOTIDE SEQUENCE</scope>
    <source>
        <strain evidence="5">G3-2149</strain>
    </source>
</reference>